<feature type="transmembrane region" description="Helical" evidence="6">
    <location>
        <begin position="12"/>
        <end position="42"/>
    </location>
</feature>
<dbReference type="Proteomes" id="UP000052008">
    <property type="component" value="Unassembled WGS sequence"/>
</dbReference>
<keyword evidence="4 6" id="KW-0472">Membrane</keyword>
<sequence length="265" mass="29777">TALHRLDPRAKLGALIGIFIMPLCFNHPLYALVIFAVVFGLAVWARALRNVRRLLVLFVLLFLFSATMWTFFVKGPTVLVRLGPLAVSRESLLYGLAMGTRLVTLVLAGVVFLSTTMVEEFTWALWRLGFPFGASFALSTAFRLVPTFLGSGAVVAQAQKSRGLELDRGNIFRRIARHAPLLVPIFVSAIRKTDLLAMALESKGFGSRRRKATYLQSVIGHRPTRDPRSRRYRRRSHPLHRPPPARIWHHPRAHVVCIVSSVYTS</sequence>
<keyword evidence="3 6" id="KW-1133">Transmembrane helix</keyword>
<feature type="transmembrane region" description="Helical" evidence="6">
    <location>
        <begin position="125"/>
        <end position="145"/>
    </location>
</feature>
<name>A0A0S7WMT8_UNCT6</name>
<evidence type="ECO:0000256" key="3">
    <source>
        <dbReference type="ARBA" id="ARBA00022989"/>
    </source>
</evidence>
<dbReference type="EMBL" id="LIZS01000118">
    <property type="protein sequence ID" value="KPJ51466.1"/>
    <property type="molecule type" value="Genomic_DNA"/>
</dbReference>
<feature type="region of interest" description="Disordered" evidence="5">
    <location>
        <begin position="218"/>
        <end position="245"/>
    </location>
</feature>
<feature type="transmembrane region" description="Helical" evidence="6">
    <location>
        <begin position="92"/>
        <end position="113"/>
    </location>
</feature>
<dbReference type="InterPro" id="IPR003339">
    <property type="entry name" value="ABC/ECF_trnsptr_transmembrane"/>
</dbReference>
<comment type="caution">
    <text evidence="7">The sequence shown here is derived from an EMBL/GenBank/DDBJ whole genome shotgun (WGS) entry which is preliminary data.</text>
</comment>
<keyword evidence="2 6" id="KW-0812">Transmembrane</keyword>
<gene>
    <name evidence="7" type="ORF">AMJ39_09810</name>
</gene>
<evidence type="ECO:0000256" key="1">
    <source>
        <dbReference type="ARBA" id="ARBA00004141"/>
    </source>
</evidence>
<evidence type="ECO:0000256" key="4">
    <source>
        <dbReference type="ARBA" id="ARBA00023136"/>
    </source>
</evidence>
<feature type="transmembrane region" description="Helical" evidence="6">
    <location>
        <begin position="54"/>
        <end position="72"/>
    </location>
</feature>
<dbReference type="Pfam" id="PF02361">
    <property type="entry name" value="CbiQ"/>
    <property type="match status" value="1"/>
</dbReference>
<comment type="subcellular location">
    <subcellularLocation>
        <location evidence="1">Membrane</location>
        <topology evidence="1">Multi-pass membrane protein</topology>
    </subcellularLocation>
</comment>
<evidence type="ECO:0000256" key="5">
    <source>
        <dbReference type="SAM" id="MobiDB-lite"/>
    </source>
</evidence>
<feature type="compositionally biased region" description="Basic residues" evidence="5">
    <location>
        <begin position="230"/>
        <end position="240"/>
    </location>
</feature>
<dbReference type="GO" id="GO:0005886">
    <property type="term" value="C:plasma membrane"/>
    <property type="evidence" value="ECO:0007669"/>
    <property type="project" value="UniProtKB-ARBA"/>
</dbReference>
<dbReference type="PANTHER" id="PTHR33514">
    <property type="entry name" value="PROTEIN ABCI12, CHLOROPLASTIC"/>
    <property type="match status" value="1"/>
</dbReference>
<reference evidence="7 8" key="1">
    <citation type="journal article" date="2015" name="Microbiome">
        <title>Genomic resolution of linkages in carbon, nitrogen, and sulfur cycling among widespread estuary sediment bacteria.</title>
        <authorList>
            <person name="Baker B.J."/>
            <person name="Lazar C.S."/>
            <person name="Teske A.P."/>
            <person name="Dick G.J."/>
        </authorList>
    </citation>
    <scope>NUCLEOTIDE SEQUENCE [LARGE SCALE GENOMIC DNA]</scope>
    <source>
        <strain evidence="7">DG_24</strain>
    </source>
</reference>
<dbReference type="PANTHER" id="PTHR33514:SF13">
    <property type="entry name" value="PROTEIN ABCI12, CHLOROPLASTIC"/>
    <property type="match status" value="1"/>
</dbReference>
<proteinExistence type="predicted"/>
<feature type="non-terminal residue" evidence="7">
    <location>
        <position position="1"/>
    </location>
</feature>
<organism evidence="7 8">
    <name type="scientific">candidate division TA06 bacterium DG_24</name>
    <dbReference type="NCBI Taxonomy" id="1703770"/>
    <lineage>
        <taxon>Bacteria</taxon>
        <taxon>Bacteria division TA06</taxon>
    </lineage>
</organism>
<evidence type="ECO:0000313" key="7">
    <source>
        <dbReference type="EMBL" id="KPJ51466.1"/>
    </source>
</evidence>
<protein>
    <recommendedName>
        <fullName evidence="9">Energy-coupling factor transporter transmembrane protein EcfT</fullName>
    </recommendedName>
</protein>
<evidence type="ECO:0000256" key="2">
    <source>
        <dbReference type="ARBA" id="ARBA00022692"/>
    </source>
</evidence>
<evidence type="ECO:0000313" key="8">
    <source>
        <dbReference type="Proteomes" id="UP000052008"/>
    </source>
</evidence>
<evidence type="ECO:0000256" key="6">
    <source>
        <dbReference type="SAM" id="Phobius"/>
    </source>
</evidence>
<dbReference type="CDD" id="cd16914">
    <property type="entry name" value="EcfT"/>
    <property type="match status" value="1"/>
</dbReference>
<evidence type="ECO:0008006" key="9">
    <source>
        <dbReference type="Google" id="ProtNLM"/>
    </source>
</evidence>
<accession>A0A0S7WMT8</accession>
<dbReference type="AlphaFoldDB" id="A0A0S7WMT8"/>